<evidence type="ECO:0000256" key="9">
    <source>
        <dbReference type="ARBA" id="ARBA00022840"/>
    </source>
</evidence>
<evidence type="ECO:0000313" key="16">
    <source>
        <dbReference type="Proteomes" id="UP000019150"/>
    </source>
</evidence>
<evidence type="ECO:0000313" key="15">
    <source>
        <dbReference type="EMBL" id="AHH19701.1"/>
    </source>
</evidence>
<organism evidence="15 16">
    <name type="scientific">Nocardia nova SH22a</name>
    <dbReference type="NCBI Taxonomy" id="1415166"/>
    <lineage>
        <taxon>Bacteria</taxon>
        <taxon>Bacillati</taxon>
        <taxon>Actinomycetota</taxon>
        <taxon>Actinomycetes</taxon>
        <taxon>Mycobacteriales</taxon>
        <taxon>Nocardiaceae</taxon>
        <taxon>Nocardia</taxon>
    </lineage>
</organism>
<accession>W5TR23</accession>
<dbReference type="InterPro" id="IPR050482">
    <property type="entry name" value="Sensor_HK_TwoCompSys"/>
</dbReference>
<keyword evidence="5" id="KW-0808">Transferase</keyword>
<dbReference type="GO" id="GO:0016020">
    <property type="term" value="C:membrane"/>
    <property type="evidence" value="ECO:0007669"/>
    <property type="project" value="UniProtKB-SubCell"/>
</dbReference>
<dbReference type="AlphaFoldDB" id="W5TR23"/>
<proteinExistence type="predicted"/>
<dbReference type="InterPro" id="IPR036890">
    <property type="entry name" value="HATPase_C_sf"/>
</dbReference>
<evidence type="ECO:0000256" key="4">
    <source>
        <dbReference type="ARBA" id="ARBA00022553"/>
    </source>
</evidence>
<evidence type="ECO:0000256" key="8">
    <source>
        <dbReference type="ARBA" id="ARBA00022777"/>
    </source>
</evidence>
<name>W5TR23_9NOCA</name>
<dbReference type="EC" id="2.7.13.3" evidence="3"/>
<reference evidence="15 16" key="1">
    <citation type="journal article" date="2014" name="Appl. Environ. Microbiol.">
        <title>Insights into the Microbial Degradation of Rubber and Gutta-Percha by Analysis of the Complete Genome of Nocardia nova SH22a.</title>
        <authorList>
            <person name="Luo Q."/>
            <person name="Hiessl S."/>
            <person name="Poehlein A."/>
            <person name="Daniel R."/>
            <person name="Steinbuchel A."/>
        </authorList>
    </citation>
    <scope>NUCLEOTIDE SEQUENCE [LARGE SCALE GENOMIC DNA]</scope>
    <source>
        <strain evidence="15">SH22a</strain>
    </source>
</reference>
<dbReference type="CDD" id="cd16917">
    <property type="entry name" value="HATPase_UhpB-NarQ-NarX-like"/>
    <property type="match status" value="1"/>
</dbReference>
<evidence type="ECO:0000256" key="10">
    <source>
        <dbReference type="ARBA" id="ARBA00022989"/>
    </source>
</evidence>
<feature type="transmembrane region" description="Helical" evidence="13">
    <location>
        <begin position="41"/>
        <end position="64"/>
    </location>
</feature>
<dbReference type="STRING" id="1415166.NONO_c49170"/>
<evidence type="ECO:0000256" key="2">
    <source>
        <dbReference type="ARBA" id="ARBA00004370"/>
    </source>
</evidence>
<evidence type="ECO:0000256" key="12">
    <source>
        <dbReference type="SAM" id="MobiDB-lite"/>
    </source>
</evidence>
<evidence type="ECO:0000256" key="11">
    <source>
        <dbReference type="ARBA" id="ARBA00023012"/>
    </source>
</evidence>
<dbReference type="Proteomes" id="UP000019150">
    <property type="component" value="Chromosome"/>
</dbReference>
<evidence type="ECO:0000256" key="13">
    <source>
        <dbReference type="SAM" id="Phobius"/>
    </source>
</evidence>
<evidence type="ECO:0000256" key="5">
    <source>
        <dbReference type="ARBA" id="ARBA00022679"/>
    </source>
</evidence>
<keyword evidence="16" id="KW-1185">Reference proteome</keyword>
<protein>
    <recommendedName>
        <fullName evidence="3">histidine kinase</fullName>
        <ecNumber evidence="3">2.7.13.3</ecNumber>
    </recommendedName>
</protein>
<dbReference type="Gene3D" id="3.30.565.10">
    <property type="entry name" value="Histidine kinase-like ATPase, C-terminal domain"/>
    <property type="match status" value="1"/>
</dbReference>
<dbReference type="PROSITE" id="PS50885">
    <property type="entry name" value="HAMP"/>
    <property type="match status" value="1"/>
</dbReference>
<dbReference type="GO" id="GO:0046983">
    <property type="term" value="F:protein dimerization activity"/>
    <property type="evidence" value="ECO:0007669"/>
    <property type="project" value="InterPro"/>
</dbReference>
<dbReference type="GO" id="GO:0005524">
    <property type="term" value="F:ATP binding"/>
    <property type="evidence" value="ECO:0007669"/>
    <property type="project" value="UniProtKB-KW"/>
</dbReference>
<dbReference type="Pfam" id="PF07730">
    <property type="entry name" value="HisKA_3"/>
    <property type="match status" value="1"/>
</dbReference>
<keyword evidence="8 15" id="KW-0418">Kinase</keyword>
<dbReference type="PANTHER" id="PTHR24421">
    <property type="entry name" value="NITRATE/NITRITE SENSOR PROTEIN NARX-RELATED"/>
    <property type="match status" value="1"/>
</dbReference>
<comment type="subcellular location">
    <subcellularLocation>
        <location evidence="2">Membrane</location>
    </subcellularLocation>
</comment>
<dbReference type="InterPro" id="IPR003594">
    <property type="entry name" value="HATPase_dom"/>
</dbReference>
<evidence type="ECO:0000256" key="6">
    <source>
        <dbReference type="ARBA" id="ARBA00022692"/>
    </source>
</evidence>
<keyword evidence="10 13" id="KW-1133">Transmembrane helix</keyword>
<dbReference type="SMART" id="SM00304">
    <property type="entry name" value="HAMP"/>
    <property type="match status" value="1"/>
</dbReference>
<dbReference type="InterPro" id="IPR003660">
    <property type="entry name" value="HAMP_dom"/>
</dbReference>
<sequence>MQTTCGPDPMDTTARYDQTRHMESPARGLFRGRARTPANTLFRRIFLINGLVFAVGTLVLALSPATVSARVRLTEVPVLVIGLAIILTANALLLRSSLAPLDALTASMHRVDPLRRSGRVDTPATGDLAQLIGTFNAMVDRLESERTADTAATLAAQEAERRRIARELHDEIGQSLTVALLSLKRVIDRAPDELAEDLRGSQETVRGCLDEVRGIARRLRPDVLDDLGLYAALTALCNDITRTAGIEVTRTLDRTAPRLSPDVELVCYRVAQEALTNIARHSGATQARLCLHIDGDRLRLRIHDNGRGGVTDDGAGIRGMRERALLIGATLTLISPSEGGTDVRLDLPTAPNHRLANDSPGTEDGGRK</sequence>
<dbReference type="Gene3D" id="1.20.5.1930">
    <property type="match status" value="1"/>
</dbReference>
<dbReference type="PATRIC" id="fig|1415166.3.peg.5070"/>
<keyword evidence="9" id="KW-0067">ATP-binding</keyword>
<dbReference type="Pfam" id="PF00672">
    <property type="entry name" value="HAMP"/>
    <property type="match status" value="1"/>
</dbReference>
<feature type="region of interest" description="Disordered" evidence="12">
    <location>
        <begin position="338"/>
        <end position="368"/>
    </location>
</feature>
<dbReference type="KEGG" id="nno:NONO_c49170"/>
<comment type="catalytic activity">
    <reaction evidence="1">
        <text>ATP + protein L-histidine = ADP + protein N-phospho-L-histidine.</text>
        <dbReference type="EC" id="2.7.13.3"/>
    </reaction>
</comment>
<dbReference type="EMBL" id="CP006850">
    <property type="protein sequence ID" value="AHH19701.1"/>
    <property type="molecule type" value="Genomic_DNA"/>
</dbReference>
<evidence type="ECO:0000259" key="14">
    <source>
        <dbReference type="PROSITE" id="PS50885"/>
    </source>
</evidence>
<gene>
    <name evidence="15" type="ORF">NONO_c49170</name>
</gene>
<evidence type="ECO:0000256" key="7">
    <source>
        <dbReference type="ARBA" id="ARBA00022741"/>
    </source>
</evidence>
<keyword evidence="11" id="KW-0902">Two-component regulatory system</keyword>
<keyword evidence="4" id="KW-0597">Phosphoprotein</keyword>
<keyword evidence="6 13" id="KW-0812">Transmembrane</keyword>
<feature type="transmembrane region" description="Helical" evidence="13">
    <location>
        <begin position="76"/>
        <end position="94"/>
    </location>
</feature>
<dbReference type="GO" id="GO:0000155">
    <property type="term" value="F:phosphorelay sensor kinase activity"/>
    <property type="evidence" value="ECO:0007669"/>
    <property type="project" value="InterPro"/>
</dbReference>
<dbReference type="Pfam" id="PF02518">
    <property type="entry name" value="HATPase_c"/>
    <property type="match status" value="1"/>
</dbReference>
<dbReference type="eggNOG" id="COG4585">
    <property type="taxonomic scope" value="Bacteria"/>
</dbReference>
<keyword evidence="13" id="KW-0472">Membrane</keyword>
<dbReference type="InterPro" id="IPR011712">
    <property type="entry name" value="Sig_transdc_His_kin_sub3_dim/P"/>
</dbReference>
<evidence type="ECO:0000256" key="1">
    <source>
        <dbReference type="ARBA" id="ARBA00000085"/>
    </source>
</evidence>
<dbReference type="HOGENOM" id="CLU_000445_20_6_11"/>
<evidence type="ECO:0000256" key="3">
    <source>
        <dbReference type="ARBA" id="ARBA00012438"/>
    </source>
</evidence>
<dbReference type="SUPFAM" id="SSF55874">
    <property type="entry name" value="ATPase domain of HSP90 chaperone/DNA topoisomerase II/histidine kinase"/>
    <property type="match status" value="1"/>
</dbReference>
<keyword evidence="7" id="KW-0547">Nucleotide-binding</keyword>
<dbReference type="PANTHER" id="PTHR24421:SF10">
    <property type="entry name" value="NITRATE_NITRITE SENSOR PROTEIN NARQ"/>
    <property type="match status" value="1"/>
</dbReference>
<feature type="domain" description="HAMP" evidence="14">
    <location>
        <begin position="95"/>
        <end position="147"/>
    </location>
</feature>